<feature type="non-terminal residue" evidence="1">
    <location>
        <position position="180"/>
    </location>
</feature>
<gene>
    <name evidence="1" type="ORF">METZ01_LOCUS309464</name>
</gene>
<evidence type="ECO:0008006" key="2">
    <source>
        <dbReference type="Google" id="ProtNLM"/>
    </source>
</evidence>
<accession>A0A382N796</accession>
<reference evidence="1" key="1">
    <citation type="submission" date="2018-05" db="EMBL/GenBank/DDBJ databases">
        <authorList>
            <person name="Lanie J.A."/>
            <person name="Ng W.-L."/>
            <person name="Kazmierczak K.M."/>
            <person name="Andrzejewski T.M."/>
            <person name="Davidsen T.M."/>
            <person name="Wayne K.J."/>
            <person name="Tettelin H."/>
            <person name="Glass J.I."/>
            <person name="Rusch D."/>
            <person name="Podicherti R."/>
            <person name="Tsui H.-C.T."/>
            <person name="Winkler M.E."/>
        </authorList>
    </citation>
    <scope>NUCLEOTIDE SEQUENCE</scope>
</reference>
<sequence length="180" mass="20498">MINIFQKIPAGVILLAGVFLFNTCSSSKLPIWLNPVQRNDSEFIHGFSKISKTGKPEDYIGQARSYSLGTIAQAIKMDIDATSVNKVKEIERKGSKNIFSIENSYEMIYSARTTLSLEGIEHIGEWEDEDYYCVYNRLSKSVYKDNLNRKISKALETSSNNLHEGIRHLYVNPVTSLKYF</sequence>
<dbReference type="EMBL" id="UINC01098241">
    <property type="protein sequence ID" value="SVC56610.1"/>
    <property type="molecule type" value="Genomic_DNA"/>
</dbReference>
<name>A0A382N796_9ZZZZ</name>
<protein>
    <recommendedName>
        <fullName evidence="2">LPP20 lipoprotein</fullName>
    </recommendedName>
</protein>
<organism evidence="1">
    <name type="scientific">marine metagenome</name>
    <dbReference type="NCBI Taxonomy" id="408172"/>
    <lineage>
        <taxon>unclassified sequences</taxon>
        <taxon>metagenomes</taxon>
        <taxon>ecological metagenomes</taxon>
    </lineage>
</organism>
<proteinExistence type="predicted"/>
<evidence type="ECO:0000313" key="1">
    <source>
        <dbReference type="EMBL" id="SVC56610.1"/>
    </source>
</evidence>
<dbReference type="AlphaFoldDB" id="A0A382N796"/>